<dbReference type="InParanoid" id="A0A2U3VXZ4"/>
<proteinExistence type="predicted"/>
<evidence type="ECO:0000256" key="1">
    <source>
        <dbReference type="SAM" id="MobiDB-lite"/>
    </source>
</evidence>
<organism evidence="2 3">
    <name type="scientific">Odobenus rosmarus divergens</name>
    <name type="common">Pacific walrus</name>
    <dbReference type="NCBI Taxonomy" id="9708"/>
    <lineage>
        <taxon>Eukaryota</taxon>
        <taxon>Metazoa</taxon>
        <taxon>Chordata</taxon>
        <taxon>Craniata</taxon>
        <taxon>Vertebrata</taxon>
        <taxon>Euteleostomi</taxon>
        <taxon>Mammalia</taxon>
        <taxon>Eutheria</taxon>
        <taxon>Laurasiatheria</taxon>
        <taxon>Carnivora</taxon>
        <taxon>Caniformia</taxon>
        <taxon>Pinnipedia</taxon>
        <taxon>Odobenidae</taxon>
        <taxon>Odobenus</taxon>
    </lineage>
</organism>
<evidence type="ECO:0000313" key="2">
    <source>
        <dbReference type="Proteomes" id="UP000245340"/>
    </source>
</evidence>
<name>A0A2U3VXZ4_ODORO</name>
<sequence length="149" mass="15941">MGPLSCIGKVEPSCPEAQTQGCGASSQLPLRSLSKKHGENQGKILYFDRQAPGRISTFPTLRRLRGNGCGTSHSLSQQETLEMPTGKKPAGSPCYLSKSLQGSPKNSSHSLLPLRLQARLPPDPKRALNTADSFEPHPALQPISEGSLL</sequence>
<feature type="region of interest" description="Disordered" evidence="1">
    <location>
        <begin position="60"/>
        <end position="149"/>
    </location>
</feature>
<accession>A0A2U3VXZ4</accession>
<feature type="compositionally biased region" description="Polar residues" evidence="1">
    <location>
        <begin position="98"/>
        <end position="110"/>
    </location>
</feature>
<keyword evidence="2" id="KW-1185">Reference proteome</keyword>
<dbReference type="STRING" id="9708.A0A2U3VXZ4"/>
<dbReference type="KEGG" id="oro:101377771"/>
<reference evidence="3" key="1">
    <citation type="submission" date="2025-08" db="UniProtKB">
        <authorList>
            <consortium name="RefSeq"/>
        </authorList>
    </citation>
    <scope>IDENTIFICATION</scope>
</reference>
<dbReference type="RefSeq" id="XP_004400346.1">
    <property type="nucleotide sequence ID" value="XM_004400289.1"/>
</dbReference>
<dbReference type="Proteomes" id="UP000245340">
    <property type="component" value="Unplaced"/>
</dbReference>
<feature type="compositionally biased region" description="Polar residues" evidence="1">
    <location>
        <begin position="70"/>
        <end position="80"/>
    </location>
</feature>
<gene>
    <name evidence="3" type="primary">LOC101377771</name>
</gene>
<protein>
    <submittedName>
        <fullName evidence="3">Uncharacterized protein C12orf74 homolog</fullName>
    </submittedName>
</protein>
<feature type="compositionally biased region" description="Low complexity" evidence="1">
    <location>
        <begin position="111"/>
        <end position="120"/>
    </location>
</feature>
<evidence type="ECO:0000313" key="3">
    <source>
        <dbReference type="RefSeq" id="XP_004400346.1"/>
    </source>
</evidence>
<dbReference type="Pfam" id="PF15720">
    <property type="entry name" value="DUF4675"/>
    <property type="match status" value="1"/>
</dbReference>
<dbReference type="AlphaFoldDB" id="A0A2U3VXZ4"/>